<evidence type="ECO:0000313" key="8">
    <source>
        <dbReference type="Proteomes" id="UP000434604"/>
    </source>
</evidence>
<evidence type="ECO:0000313" key="4">
    <source>
        <dbReference type="EMBL" id="RHL33846.1"/>
    </source>
</evidence>
<sequence>MSYDNQCQPPDRYSEVDCWISNIRCFSLPDPHLTYRHKKRLSIPDSQSFVNLKSNTMKNTVQRYGLFGYLQIFGPMQRIL</sequence>
<name>A0A3E4NE46_9BACE</name>
<reference evidence="1" key="5">
    <citation type="submission" date="2019-09" db="EMBL/GenBank/DDBJ databases">
        <authorList>
            <person name="Ross B.D."/>
            <person name="Verster A.J."/>
            <person name="Radey M.C."/>
            <person name="Schmidtke D.T."/>
            <person name="Pope C.E."/>
            <person name="Hoffman L.R."/>
            <person name="Hajjar A.M."/>
            <person name="Peterson S.B."/>
            <person name="Borenstein E."/>
            <person name="Mougous J.D."/>
        </authorList>
    </citation>
    <scope>NUCLEOTIDE SEQUENCE</scope>
    <source>
        <strain evidence="1">H204</strain>
    </source>
</reference>
<dbReference type="AlphaFoldDB" id="A0A3E4NE46"/>
<accession>A0A3E4NE46</accession>
<reference evidence="2 8" key="4">
    <citation type="journal article" date="2019" name="Nat. Med.">
        <title>A library of human gut bacterial isolates paired with longitudinal multiomics data enables mechanistic microbiome research.</title>
        <authorList>
            <person name="Poyet M."/>
            <person name="Groussin M."/>
            <person name="Gibbons S.M."/>
            <person name="Avila-Pacheco J."/>
            <person name="Jiang X."/>
            <person name="Kearney S.M."/>
            <person name="Perrotta A.R."/>
            <person name="Berdy B."/>
            <person name="Zhao S."/>
            <person name="Lieberman T.D."/>
            <person name="Swanson P.K."/>
            <person name="Smith M."/>
            <person name="Roesemann S."/>
            <person name="Alexander J.E."/>
            <person name="Rich S.A."/>
            <person name="Livny J."/>
            <person name="Vlamakis H."/>
            <person name="Clish C."/>
            <person name="Bullock K."/>
            <person name="Deik A."/>
            <person name="Scott J."/>
            <person name="Pierce K.A."/>
            <person name="Xavier R.J."/>
            <person name="Alm E.J."/>
        </authorList>
    </citation>
    <scope>NUCLEOTIDE SEQUENCE [LARGE SCALE GENOMIC DNA]</scope>
    <source>
        <strain evidence="2 8">BIOML-A58</strain>
    </source>
</reference>
<gene>
    <name evidence="4" type="ORF">DW027_20525</name>
    <name evidence="3" type="ORF">DXD03_12660</name>
    <name evidence="1" type="ORF">F6S82_09650</name>
    <name evidence="2" type="ORF">GA398_01125</name>
</gene>
<dbReference type="EMBL" id="VYQC01000005">
    <property type="protein sequence ID" value="KAA9046855.1"/>
    <property type="molecule type" value="Genomic_DNA"/>
</dbReference>
<organism evidence="3 5">
    <name type="scientific">Bacteroides xylanisolvens</name>
    <dbReference type="NCBI Taxonomy" id="371601"/>
    <lineage>
        <taxon>Bacteria</taxon>
        <taxon>Pseudomonadati</taxon>
        <taxon>Bacteroidota</taxon>
        <taxon>Bacteroidia</taxon>
        <taxon>Bacteroidales</taxon>
        <taxon>Bacteroidaceae</taxon>
        <taxon>Bacteroides</taxon>
    </lineage>
</organism>
<dbReference type="Proteomes" id="UP000327007">
    <property type="component" value="Unassembled WGS sequence"/>
</dbReference>
<evidence type="ECO:0000313" key="7">
    <source>
        <dbReference type="Proteomes" id="UP000327007"/>
    </source>
</evidence>
<evidence type="ECO:0000313" key="1">
    <source>
        <dbReference type="EMBL" id="KAA9046855.1"/>
    </source>
</evidence>
<protein>
    <submittedName>
        <fullName evidence="3">Uncharacterized protein</fullName>
    </submittedName>
</protein>
<dbReference type="Proteomes" id="UP000261210">
    <property type="component" value="Unassembled WGS sequence"/>
</dbReference>
<comment type="caution">
    <text evidence="3">The sequence shown here is derived from an EMBL/GenBank/DDBJ whole genome shotgun (WGS) entry which is preliminary data.</text>
</comment>
<dbReference type="EMBL" id="WDED01000002">
    <property type="protein sequence ID" value="KAB6149874.1"/>
    <property type="molecule type" value="Genomic_DNA"/>
</dbReference>
<evidence type="ECO:0000313" key="6">
    <source>
        <dbReference type="Proteomes" id="UP000284495"/>
    </source>
</evidence>
<evidence type="ECO:0000313" key="3">
    <source>
        <dbReference type="EMBL" id="RGK61854.1"/>
    </source>
</evidence>
<evidence type="ECO:0000313" key="5">
    <source>
        <dbReference type="Proteomes" id="UP000261210"/>
    </source>
</evidence>
<dbReference type="EMBL" id="QSQU01000016">
    <property type="protein sequence ID" value="RGK61854.1"/>
    <property type="molecule type" value="Genomic_DNA"/>
</dbReference>
<dbReference type="Proteomes" id="UP000284495">
    <property type="component" value="Unassembled WGS sequence"/>
</dbReference>
<evidence type="ECO:0000313" key="2">
    <source>
        <dbReference type="EMBL" id="KAB6149874.1"/>
    </source>
</evidence>
<reference evidence="1" key="3">
    <citation type="journal article" date="2019" name="bioRxiv">
        <title>Acquired interbacterial defense systems protect against interspecies antagonism in the human gut microbiome.</title>
        <authorList>
            <person name="Ross B.D."/>
            <person name="Verster A.J."/>
            <person name="Radey M.C."/>
            <person name="Schmidtke D.T."/>
            <person name="Pope C.E."/>
            <person name="Hoffman L.R."/>
            <person name="Hajjar A.M."/>
            <person name="Peterson S.B."/>
            <person name="Borenstein E."/>
            <person name="Mougous J.D."/>
        </authorList>
    </citation>
    <scope>NUCLEOTIDE SEQUENCE</scope>
    <source>
        <strain evidence="1">H204</strain>
    </source>
</reference>
<reference evidence="7" key="1">
    <citation type="journal article" date="2018" name="J. Anim. Genet.">
        <title>Acquired interbacterial defense systems protect against interspecies antagonism in the human gut microbiome.</title>
        <authorList>
            <person name="Ross B.D."/>
            <person name="Verster A.J."/>
            <person name="Radey M.C."/>
            <person name="Schmidtke D.T."/>
            <person name="Pope C.E."/>
            <person name="Hoffman L.R."/>
            <person name="Hajjar A."/>
            <person name="Peterson S.B."/>
            <person name="Borenstein E."/>
            <person name="Mougous J."/>
        </authorList>
    </citation>
    <scope>NUCLEOTIDE SEQUENCE [LARGE SCALE GENOMIC DNA]</scope>
    <source>
        <strain evidence="7">H204</strain>
    </source>
</reference>
<dbReference type="EMBL" id="QROO01000032">
    <property type="protein sequence ID" value="RHL33846.1"/>
    <property type="molecule type" value="Genomic_DNA"/>
</dbReference>
<reference evidence="5 6" key="2">
    <citation type="submission" date="2018-08" db="EMBL/GenBank/DDBJ databases">
        <title>A genome reference for cultivated species of the human gut microbiota.</title>
        <authorList>
            <person name="Zou Y."/>
            <person name="Xue W."/>
            <person name="Luo G."/>
        </authorList>
    </citation>
    <scope>NUCLEOTIDE SEQUENCE [LARGE SCALE GENOMIC DNA]</scope>
    <source>
        <strain evidence="4 6">AF38-2</strain>
        <strain evidence="3 5">TF10-34</strain>
    </source>
</reference>
<proteinExistence type="predicted"/>
<dbReference type="Proteomes" id="UP000434604">
    <property type="component" value="Unassembled WGS sequence"/>
</dbReference>